<keyword evidence="3" id="KW-0238">DNA-binding</keyword>
<keyword evidence="6" id="KW-1185">Reference proteome</keyword>
<keyword evidence="2" id="KW-0680">Restriction system</keyword>
<dbReference type="InterPro" id="IPR044946">
    <property type="entry name" value="Restrct_endonuc_typeI_TRD_sf"/>
</dbReference>
<dbReference type="AlphaFoldDB" id="A0A1H5N417"/>
<protein>
    <submittedName>
        <fullName evidence="5">Type I restriction enzyme, S subunit</fullName>
    </submittedName>
</protein>
<dbReference type="InterPro" id="IPR051212">
    <property type="entry name" value="Type-I_RE_S_subunit"/>
</dbReference>
<feature type="domain" description="Type I restriction modification DNA specificity" evidence="4">
    <location>
        <begin position="2"/>
        <end position="174"/>
    </location>
</feature>
<dbReference type="CDD" id="cd17263">
    <property type="entry name" value="RMtype1_S_AbaB8300I-TRD1-CR1_like"/>
    <property type="match status" value="1"/>
</dbReference>
<proteinExistence type="inferred from homology"/>
<sequence length="390" mass="44330">MNKWKEYKLSDIVEFSGGSQPPKSNFSDTCKEGYVRLIQIRDYKSDSHKVYVDKEKTKKFCSKDDVMIGRYGPPVFQILRGLEGAYNVALMKAIPDESILSKDFLFYFLDNPSIQDYIISLSQRSAGQSGVNKKALEDYPILVPSLQNQKHLVNRIVSLFENVDKAIKLLEENIENSRALMGSILNRIYMSNGVSLKDACVIGPKKSEISHLESDIEVSFLPMKDLNEHNINFRPQEVKQLSEVYKGYTYFAEGDVILAKVTPCFENGKAGLATNLVNGIGFGSSEYYVLRPKEGVLAEWIYFALLSEQFRVTGKENMTGSGGLQRVPKKFLEDWKIPLPDLKVQRKEVDRIRKIQMHTTSLQKETEIKITSLKALKKSILDKVFKGQLI</sequence>
<evidence type="ECO:0000259" key="4">
    <source>
        <dbReference type="Pfam" id="PF01420"/>
    </source>
</evidence>
<organism evidence="5 6">
    <name type="scientific">Salinimicrobium catena</name>
    <dbReference type="NCBI Taxonomy" id="390640"/>
    <lineage>
        <taxon>Bacteria</taxon>
        <taxon>Pseudomonadati</taxon>
        <taxon>Bacteroidota</taxon>
        <taxon>Flavobacteriia</taxon>
        <taxon>Flavobacteriales</taxon>
        <taxon>Flavobacteriaceae</taxon>
        <taxon>Salinimicrobium</taxon>
    </lineage>
</organism>
<dbReference type="STRING" id="390640.SAMN04488034_103320"/>
<gene>
    <name evidence="5" type="ORF">SAMN04488034_103320</name>
</gene>
<dbReference type="SUPFAM" id="SSF116734">
    <property type="entry name" value="DNA methylase specificity domain"/>
    <property type="match status" value="2"/>
</dbReference>
<evidence type="ECO:0000256" key="2">
    <source>
        <dbReference type="ARBA" id="ARBA00022747"/>
    </source>
</evidence>
<dbReference type="PANTHER" id="PTHR43140:SF1">
    <property type="entry name" value="TYPE I RESTRICTION ENZYME ECOKI SPECIFICITY SUBUNIT"/>
    <property type="match status" value="1"/>
</dbReference>
<dbReference type="RefSeq" id="WP_218124610.1">
    <property type="nucleotide sequence ID" value="NZ_FNGG01000003.1"/>
</dbReference>
<evidence type="ECO:0000313" key="6">
    <source>
        <dbReference type="Proteomes" id="UP000199448"/>
    </source>
</evidence>
<dbReference type="Gene3D" id="3.90.220.20">
    <property type="entry name" value="DNA methylase specificity domains"/>
    <property type="match status" value="3"/>
</dbReference>
<comment type="similarity">
    <text evidence="1">Belongs to the type-I restriction system S methylase family.</text>
</comment>
<dbReference type="Proteomes" id="UP000199448">
    <property type="component" value="Unassembled WGS sequence"/>
</dbReference>
<dbReference type="Pfam" id="PF01420">
    <property type="entry name" value="Methylase_S"/>
    <property type="match status" value="2"/>
</dbReference>
<feature type="domain" description="Type I restriction modification DNA specificity" evidence="4">
    <location>
        <begin position="195"/>
        <end position="371"/>
    </location>
</feature>
<dbReference type="CDD" id="cd17260">
    <property type="entry name" value="RMtype1_S_EcoEI-TRD1-CR1_like"/>
    <property type="match status" value="1"/>
</dbReference>
<evidence type="ECO:0000256" key="1">
    <source>
        <dbReference type="ARBA" id="ARBA00010923"/>
    </source>
</evidence>
<dbReference type="PANTHER" id="PTHR43140">
    <property type="entry name" value="TYPE-1 RESTRICTION ENZYME ECOKI SPECIFICITY PROTEIN"/>
    <property type="match status" value="1"/>
</dbReference>
<evidence type="ECO:0000256" key="3">
    <source>
        <dbReference type="ARBA" id="ARBA00023125"/>
    </source>
</evidence>
<evidence type="ECO:0000313" key="5">
    <source>
        <dbReference type="EMBL" id="SEE96322.1"/>
    </source>
</evidence>
<dbReference type="GO" id="GO:0003677">
    <property type="term" value="F:DNA binding"/>
    <property type="evidence" value="ECO:0007669"/>
    <property type="project" value="UniProtKB-KW"/>
</dbReference>
<dbReference type="GO" id="GO:0009307">
    <property type="term" value="P:DNA restriction-modification system"/>
    <property type="evidence" value="ECO:0007669"/>
    <property type="project" value="UniProtKB-KW"/>
</dbReference>
<accession>A0A1H5N417</accession>
<name>A0A1H5N417_9FLAO</name>
<dbReference type="EMBL" id="FNUG01000003">
    <property type="protein sequence ID" value="SEE96322.1"/>
    <property type="molecule type" value="Genomic_DNA"/>
</dbReference>
<dbReference type="InterPro" id="IPR000055">
    <property type="entry name" value="Restrct_endonuc_typeI_TRD"/>
</dbReference>
<reference evidence="5 6" key="1">
    <citation type="submission" date="2016-10" db="EMBL/GenBank/DDBJ databases">
        <authorList>
            <person name="de Groot N.N."/>
        </authorList>
    </citation>
    <scope>NUCLEOTIDE SEQUENCE [LARGE SCALE GENOMIC DNA]</scope>
    <source>
        <strain evidence="5 6">DSM 23553</strain>
    </source>
</reference>